<feature type="compositionally biased region" description="Polar residues" evidence="4">
    <location>
        <begin position="427"/>
        <end position="441"/>
    </location>
</feature>
<evidence type="ECO:0000256" key="2">
    <source>
        <dbReference type="ARBA" id="ARBA00023242"/>
    </source>
</evidence>
<feature type="compositionally biased region" description="Pro residues" evidence="4">
    <location>
        <begin position="129"/>
        <end position="144"/>
    </location>
</feature>
<evidence type="ECO:0000259" key="5">
    <source>
        <dbReference type="PROSITE" id="PS51319"/>
    </source>
</evidence>
<dbReference type="RefSeq" id="XP_020009740.1">
    <property type="nucleotide sequence ID" value="XM_020154151.1"/>
</dbReference>
<dbReference type="InterPro" id="IPR051870">
    <property type="entry name" value="Elongin-A_domain"/>
</dbReference>
<dbReference type="KEGG" id="ccan:109678674"/>
<dbReference type="InterPro" id="IPR003617">
    <property type="entry name" value="TFIIS/CRSP70_N_sub"/>
</dbReference>
<feature type="domain" description="TFIIS N-terminal" evidence="5">
    <location>
        <begin position="199"/>
        <end position="270"/>
    </location>
</feature>
<dbReference type="Pfam" id="PF08711">
    <property type="entry name" value="Med26"/>
    <property type="match status" value="1"/>
</dbReference>
<feature type="region of interest" description="Disordered" evidence="4">
    <location>
        <begin position="697"/>
        <end position="769"/>
    </location>
</feature>
<dbReference type="OrthoDB" id="21513at2759"/>
<gene>
    <name evidence="6" type="primary">LOC109678674</name>
</gene>
<evidence type="ECO:0000313" key="6">
    <source>
        <dbReference type="RefSeq" id="XP_020009740.1"/>
    </source>
</evidence>
<dbReference type="GO" id="GO:0070449">
    <property type="term" value="C:elongin complex"/>
    <property type="evidence" value="ECO:0007669"/>
    <property type="project" value="InterPro"/>
</dbReference>
<evidence type="ECO:0000256" key="1">
    <source>
        <dbReference type="ARBA" id="ARBA00004123"/>
    </source>
</evidence>
<dbReference type="InterPro" id="IPR035441">
    <property type="entry name" value="TFIIS/LEDGF_dom_sf"/>
</dbReference>
<dbReference type="SUPFAM" id="SSF47676">
    <property type="entry name" value="Conserved domain common to transcription factors TFIIS, elongin A, CRSP70"/>
    <property type="match status" value="1"/>
</dbReference>
<name>A0A8B7TWL4_CASCN</name>
<comment type="subcellular location">
    <subcellularLocation>
        <location evidence="1 3">Nucleus</location>
    </subcellularLocation>
</comment>
<dbReference type="Gene3D" id="1.20.930.10">
    <property type="entry name" value="Conserved domain common to transcription factors TFIIS, elongin A, CRSP70"/>
    <property type="match status" value="1"/>
</dbReference>
<evidence type="ECO:0000256" key="3">
    <source>
        <dbReference type="PROSITE-ProRule" id="PRU00649"/>
    </source>
</evidence>
<dbReference type="Gene3D" id="6.10.250.3180">
    <property type="match status" value="1"/>
</dbReference>
<feature type="compositionally biased region" description="Basic residues" evidence="4">
    <location>
        <begin position="520"/>
        <end position="540"/>
    </location>
</feature>
<dbReference type="PANTHER" id="PTHR15141:SF74">
    <property type="entry name" value="TFIIS N-TERMINAL DOMAIN-CONTAINING PROTEIN"/>
    <property type="match status" value="1"/>
</dbReference>
<feature type="compositionally biased region" description="Basic residues" evidence="4">
    <location>
        <begin position="114"/>
        <end position="123"/>
    </location>
</feature>
<dbReference type="InterPro" id="IPR010684">
    <property type="entry name" value="RNA_pol_II_trans_fac_SIII_A"/>
</dbReference>
<feature type="region of interest" description="Disordered" evidence="4">
    <location>
        <begin position="114"/>
        <end position="214"/>
    </location>
</feature>
<sequence length="769" mass="83172">MPCCLRARFHLLRVNKLWTDRRTDKKCPEGITGIMIILPTLRTPTLVHAHLISEQQAQGTTLEPQTYVTQSMDSQTVTAVVAHPTAQLLAAATGLSPGSVHQAARPCRRSLYRRRGHRGHRPAHTGWHLPPPPHFPVLNPPPYLARPRAHLPPSSPPQERLPANSTKLPCGGRPKRPPHPAPLRASAHRRDGGPVGSPDGAEAAGAPGHPRHDPRELRQCLERLSVLPMTGDILADTGVRKTVRGLRKHQLVGSLAKELAARWKILALLDREARPEHRVAPGERPADALPGRRQHGETDAQRELGPPGKRAPSPEGATEHGRKRPREAPAPSSDFLRLQAPRGGSAGPPQVARHPSTSPREPGPAAPADISAVGGTQASHEGPGLRPRPSTEKEFQEPASSFQACLHYEEPPKKKKAPGKTSATSTLAETQPTRGASQSGPRDSDLLGKLPKVKGHEEPQKPQPAEADAAKLEKVSSAAAAMPPPALPFPGRRPAAVPFPPSTPAPLPRTGSGSAVLAPRRGRGRPRRRGRSSGRGRGRTRARGRIYWGSVFQDARVFWLQAGLLPPPPLPPPQPAGHAGRDRAPGMLLGRSGNPDCLPEPAWETCSPAQLWRTQKSRHVPVEQTDRLWRRRCSKDFKGETPRERESWREMYLRLREARERRLQAVAARIQSAQAKKAHGRQTQMILFNPLAQPPDQIAGSSFSGASSASGNPGAQRPACASGSAARAPAPAPSVLAANTRKATAKKAAPLMAKTLRDYKHCKSRSYRP</sequence>
<dbReference type="GO" id="GO:0006368">
    <property type="term" value="P:transcription elongation by RNA polymerase II"/>
    <property type="evidence" value="ECO:0007669"/>
    <property type="project" value="InterPro"/>
</dbReference>
<organism evidence="6">
    <name type="scientific">Castor canadensis</name>
    <name type="common">American beaver</name>
    <dbReference type="NCBI Taxonomy" id="51338"/>
    <lineage>
        <taxon>Eukaryota</taxon>
        <taxon>Metazoa</taxon>
        <taxon>Chordata</taxon>
        <taxon>Craniata</taxon>
        <taxon>Vertebrata</taxon>
        <taxon>Euteleostomi</taxon>
        <taxon>Mammalia</taxon>
        <taxon>Eutheria</taxon>
        <taxon>Euarchontoglires</taxon>
        <taxon>Glires</taxon>
        <taxon>Rodentia</taxon>
        <taxon>Castorimorpha</taxon>
        <taxon>Castoridae</taxon>
        <taxon>Castor</taxon>
    </lineage>
</organism>
<dbReference type="SMART" id="SM00509">
    <property type="entry name" value="TFS2N"/>
    <property type="match status" value="1"/>
</dbReference>
<proteinExistence type="predicted"/>
<dbReference type="Pfam" id="PF06881">
    <property type="entry name" value="Elongin_A"/>
    <property type="match status" value="1"/>
</dbReference>
<reference evidence="6" key="1">
    <citation type="submission" date="2025-08" db="UniProtKB">
        <authorList>
            <consortium name="RefSeq"/>
        </authorList>
    </citation>
    <scope>IDENTIFICATION</scope>
    <source>
        <tissue evidence="6">Leukocyte</tissue>
    </source>
</reference>
<keyword evidence="2 3" id="KW-0539">Nucleus</keyword>
<protein>
    <submittedName>
        <fullName evidence="6">RNA polymerase II transcription factor SIII subunit A2-like</fullName>
    </submittedName>
</protein>
<feature type="compositionally biased region" description="Pro residues" evidence="4">
    <location>
        <begin position="497"/>
        <end position="507"/>
    </location>
</feature>
<dbReference type="PANTHER" id="PTHR15141">
    <property type="entry name" value="TRANSCRIPTION ELONGATION FACTOR B POLYPEPTIDE 3"/>
    <property type="match status" value="1"/>
</dbReference>
<dbReference type="PROSITE" id="PS51319">
    <property type="entry name" value="TFIIS_N"/>
    <property type="match status" value="1"/>
</dbReference>
<feature type="region of interest" description="Disordered" evidence="4">
    <location>
        <begin position="275"/>
        <end position="540"/>
    </location>
</feature>
<dbReference type="AlphaFoldDB" id="A0A8B7TWL4"/>
<evidence type="ECO:0000256" key="4">
    <source>
        <dbReference type="SAM" id="MobiDB-lite"/>
    </source>
</evidence>
<dbReference type="InterPro" id="IPR017923">
    <property type="entry name" value="TFIIS_N"/>
</dbReference>
<accession>A0A8B7TWL4</accession>
<feature type="compositionally biased region" description="Low complexity" evidence="4">
    <location>
        <begin position="699"/>
        <end position="749"/>
    </location>
</feature>
<feature type="compositionally biased region" description="Basic and acidic residues" evidence="4">
    <location>
        <begin position="275"/>
        <end position="286"/>
    </location>
</feature>